<dbReference type="EMBL" id="CP071793">
    <property type="protein sequence ID" value="QTD47539.1"/>
    <property type="molecule type" value="Genomic_DNA"/>
</dbReference>
<dbReference type="Gene3D" id="2.60.40.10">
    <property type="entry name" value="Immunoglobulins"/>
    <property type="match status" value="1"/>
</dbReference>
<dbReference type="InterPro" id="IPR011467">
    <property type="entry name" value="DUF1573"/>
</dbReference>
<dbReference type="RefSeq" id="WP_237377208.1">
    <property type="nucleotide sequence ID" value="NZ_CP071793.1"/>
</dbReference>
<keyword evidence="1" id="KW-0732">Signal</keyword>
<evidence type="ECO:0000313" key="3">
    <source>
        <dbReference type="Proteomes" id="UP000663929"/>
    </source>
</evidence>
<dbReference type="InterPro" id="IPR013783">
    <property type="entry name" value="Ig-like_fold"/>
</dbReference>
<dbReference type="KEGG" id="scor:J3U87_18245"/>
<dbReference type="AlphaFoldDB" id="A0A8A4TBP3"/>
<dbReference type="PANTHER" id="PTHR37833">
    <property type="entry name" value="LIPOPROTEIN-RELATED"/>
    <property type="match status" value="1"/>
</dbReference>
<organism evidence="2 3">
    <name type="scientific">Sulfidibacter corallicola</name>
    <dbReference type="NCBI Taxonomy" id="2818388"/>
    <lineage>
        <taxon>Bacteria</taxon>
        <taxon>Pseudomonadati</taxon>
        <taxon>Acidobacteriota</taxon>
        <taxon>Holophagae</taxon>
        <taxon>Acanthopleuribacterales</taxon>
        <taxon>Acanthopleuribacteraceae</taxon>
        <taxon>Sulfidibacter</taxon>
    </lineage>
</organism>
<reference evidence="2" key="1">
    <citation type="submission" date="2021-03" db="EMBL/GenBank/DDBJ databases">
        <title>Acanthopleuribacteraceae sp. M133.</title>
        <authorList>
            <person name="Wang G."/>
        </authorList>
    </citation>
    <scope>NUCLEOTIDE SEQUENCE</scope>
    <source>
        <strain evidence="2">M133</strain>
    </source>
</reference>
<proteinExistence type="predicted"/>
<dbReference type="Proteomes" id="UP000663929">
    <property type="component" value="Chromosome"/>
</dbReference>
<dbReference type="Pfam" id="PF07610">
    <property type="entry name" value="DUF1573"/>
    <property type="match status" value="1"/>
</dbReference>
<protein>
    <submittedName>
        <fullName evidence="2">DUF1573 domain-containing protein</fullName>
    </submittedName>
</protein>
<gene>
    <name evidence="2" type="ORF">J3U87_18245</name>
</gene>
<dbReference type="PANTHER" id="PTHR37833:SF1">
    <property type="entry name" value="SIGNAL PEPTIDE PROTEIN"/>
    <property type="match status" value="1"/>
</dbReference>
<feature type="signal peptide" evidence="1">
    <location>
        <begin position="1"/>
        <end position="20"/>
    </location>
</feature>
<feature type="chain" id="PRO_5035222502" evidence="1">
    <location>
        <begin position="21"/>
        <end position="336"/>
    </location>
</feature>
<accession>A0A8A4TBP3</accession>
<keyword evidence="3" id="KW-1185">Reference proteome</keyword>
<evidence type="ECO:0000313" key="2">
    <source>
        <dbReference type="EMBL" id="QTD47539.1"/>
    </source>
</evidence>
<name>A0A8A4TBP3_SULCO</name>
<sequence>MKLKFLAITLLAAVSFLGFAQDGSGPKLQMEKMSHDFGDIDKGSKVSTAFQFTNTGDAPLEIKNVKTSCGCTSAKPEKSVFQPGEAGEIPVTFNSGRFSGKISKSVTILTNEVAENGGEAQTVVKITANVVTDIVAKPMSLFFPRAKTGQVAKQEITVSTNKLDRLEISDIKSQPAYVTVDQQRVDEKTVKLIVTVDGAQFPEGKSRLSGYLTYKTNSESQADMRASVTINIQKPLRVTPGSVFMFASKKGKERKINLRVESSEEKDFKLSDIKSSLDYLNVAVAEDGAKQKRLEVTLSDKAPVGKFNGTITMNTDLDAQARVVIPIRGSVVEPQK</sequence>
<evidence type="ECO:0000256" key="1">
    <source>
        <dbReference type="SAM" id="SignalP"/>
    </source>
</evidence>